<organism evidence="1 2">
    <name type="scientific">Agrilutibacter solisilvae</name>
    <dbReference type="NCBI Taxonomy" id="2763317"/>
    <lineage>
        <taxon>Bacteria</taxon>
        <taxon>Pseudomonadati</taxon>
        <taxon>Pseudomonadota</taxon>
        <taxon>Gammaproteobacteria</taxon>
        <taxon>Lysobacterales</taxon>
        <taxon>Lysobacteraceae</taxon>
        <taxon>Agrilutibacter</taxon>
    </lineage>
</organism>
<dbReference type="RefSeq" id="WP_207526565.1">
    <property type="nucleotide sequence ID" value="NZ_CP071518.1"/>
</dbReference>
<evidence type="ECO:0000313" key="1">
    <source>
        <dbReference type="EMBL" id="QSX77409.1"/>
    </source>
</evidence>
<protein>
    <submittedName>
        <fullName evidence="1">Uncharacterized protein</fullName>
    </submittedName>
</protein>
<proteinExistence type="predicted"/>
<keyword evidence="2" id="KW-1185">Reference proteome</keyword>
<sequence>MSQNLISITITQEQQEAALAAIAQLEAALPGLISLGTAERKTLHHMGHKSEVFARGTIRVLSQNPSIVPPSMDIAGAHQDLAAFDRLRPIQEILSRVNAMVASTSAALGHDLMDFAFDGYSQLKVSGAAQGLEDLRRELGTRFSRRRREVDAGQ</sequence>
<dbReference type="EMBL" id="CP071518">
    <property type="protein sequence ID" value="QSX77409.1"/>
    <property type="molecule type" value="Genomic_DNA"/>
</dbReference>
<evidence type="ECO:0000313" key="2">
    <source>
        <dbReference type="Proteomes" id="UP000639274"/>
    </source>
</evidence>
<dbReference type="Proteomes" id="UP000639274">
    <property type="component" value="Chromosome"/>
</dbReference>
<reference evidence="1 2" key="1">
    <citation type="submission" date="2021-03" db="EMBL/GenBank/DDBJ databases">
        <title>Lysobacter sp. nov. isolated from soil of gangwondo yeongwol, south Korea.</title>
        <authorList>
            <person name="Kim K.R."/>
            <person name="Kim K.H."/>
            <person name="Jeon C.O."/>
        </authorList>
    </citation>
    <scope>NUCLEOTIDE SEQUENCE [LARGE SCALE GENOMIC DNA]</scope>
    <source>
        <strain evidence="1 2">R19</strain>
    </source>
</reference>
<accession>A0A975ARV3</accession>
<dbReference type="KEGG" id="lsf:I8J32_011635"/>
<name>A0A975ARV3_9GAMM</name>
<gene>
    <name evidence="1" type="ORF">I8J32_011635</name>
</gene>
<dbReference type="AlphaFoldDB" id="A0A975ARV3"/>